<accession>A0A3B1B732</accession>
<organism evidence="1">
    <name type="scientific">hydrothermal vent metagenome</name>
    <dbReference type="NCBI Taxonomy" id="652676"/>
    <lineage>
        <taxon>unclassified sequences</taxon>
        <taxon>metagenomes</taxon>
        <taxon>ecological metagenomes</taxon>
    </lineage>
</organism>
<proteinExistence type="predicted"/>
<sequence>MKRLSKQLEVVLDKICHQGCTYVRQCIIKLKNDELVNEANSINIDEQQIILQELVSIMEIYDMQQNN</sequence>
<evidence type="ECO:0000313" key="1">
    <source>
        <dbReference type="EMBL" id="VAX00917.1"/>
    </source>
</evidence>
<dbReference type="AlphaFoldDB" id="A0A3B1B732"/>
<gene>
    <name evidence="1" type="ORF">MNBD_GAMMA22-956</name>
</gene>
<reference evidence="1" key="1">
    <citation type="submission" date="2018-06" db="EMBL/GenBank/DDBJ databases">
        <authorList>
            <person name="Zhirakovskaya E."/>
        </authorList>
    </citation>
    <scope>NUCLEOTIDE SEQUENCE</scope>
</reference>
<dbReference type="EMBL" id="UOFS01000046">
    <property type="protein sequence ID" value="VAX00917.1"/>
    <property type="molecule type" value="Genomic_DNA"/>
</dbReference>
<protein>
    <submittedName>
        <fullName evidence="1">Uncharacterized protein</fullName>
    </submittedName>
</protein>
<name>A0A3B1B732_9ZZZZ</name>